<keyword evidence="2" id="KW-1185">Reference proteome</keyword>
<protein>
    <submittedName>
        <fullName evidence="1">Uncharacterized protein</fullName>
    </submittedName>
</protein>
<reference evidence="1 2" key="1">
    <citation type="journal article" date="2015" name="BMC Genomics">
        <title>The genome of the truffle-parasite Tolypocladium ophioglossoides and the evolution of antifungal peptaibiotics.</title>
        <authorList>
            <person name="Quandt C.A."/>
            <person name="Bushley K.E."/>
            <person name="Spatafora J.W."/>
        </authorList>
    </citation>
    <scope>NUCLEOTIDE SEQUENCE [LARGE SCALE GENOMIC DNA]</scope>
    <source>
        <strain evidence="1 2">CBS 100239</strain>
    </source>
</reference>
<dbReference type="AlphaFoldDB" id="A0A0L0N8G6"/>
<organism evidence="1 2">
    <name type="scientific">Tolypocladium ophioglossoides (strain CBS 100239)</name>
    <name type="common">Snaketongue truffleclub</name>
    <name type="synonym">Elaphocordyceps ophioglossoides</name>
    <dbReference type="NCBI Taxonomy" id="1163406"/>
    <lineage>
        <taxon>Eukaryota</taxon>
        <taxon>Fungi</taxon>
        <taxon>Dikarya</taxon>
        <taxon>Ascomycota</taxon>
        <taxon>Pezizomycotina</taxon>
        <taxon>Sordariomycetes</taxon>
        <taxon>Hypocreomycetidae</taxon>
        <taxon>Hypocreales</taxon>
        <taxon>Ophiocordycipitaceae</taxon>
        <taxon>Tolypocladium</taxon>
    </lineage>
</organism>
<dbReference type="Proteomes" id="UP000036947">
    <property type="component" value="Unassembled WGS sequence"/>
</dbReference>
<proteinExistence type="predicted"/>
<comment type="caution">
    <text evidence="1">The sequence shown here is derived from an EMBL/GenBank/DDBJ whole genome shotgun (WGS) entry which is preliminary data.</text>
</comment>
<dbReference type="EMBL" id="LFRF01000013">
    <property type="protein sequence ID" value="KND90314.1"/>
    <property type="molecule type" value="Genomic_DNA"/>
</dbReference>
<name>A0A0L0N8G6_TOLOC</name>
<evidence type="ECO:0000313" key="1">
    <source>
        <dbReference type="EMBL" id="KND90314.1"/>
    </source>
</evidence>
<evidence type="ECO:0000313" key="2">
    <source>
        <dbReference type="Proteomes" id="UP000036947"/>
    </source>
</evidence>
<gene>
    <name evidence="1" type="ORF">TOPH_04955</name>
</gene>
<sequence>MRYRQAVAPGRWTVLHGQPQSTRLFIFRLEWPDHDLVSDREAPEADVAGHDNALVRWPSRTGSQGAVRAREAECVVNVEQALWLLWVQGHPDVVSRRRWCRQRQALQESVNQPDASAFDCARQHNGDIRGQAAAFSYAVYNSLDFGVVLLRYVLELIMLPLIRLRYFGYSSRIFDGSQDLDHGLLHA</sequence>
<accession>A0A0L0N8G6</accession>